<proteinExistence type="inferred from homology"/>
<dbReference type="InterPro" id="IPR036388">
    <property type="entry name" value="WH-like_DNA-bd_sf"/>
</dbReference>
<dbReference type="GO" id="GO:0016987">
    <property type="term" value="F:sigma factor activity"/>
    <property type="evidence" value="ECO:0007669"/>
    <property type="project" value="UniProtKB-KW"/>
</dbReference>
<dbReference type="SUPFAM" id="SSF88659">
    <property type="entry name" value="Sigma3 and sigma4 domains of RNA polymerase sigma factors"/>
    <property type="match status" value="1"/>
</dbReference>
<evidence type="ECO:0000256" key="4">
    <source>
        <dbReference type="ARBA" id="ARBA00023163"/>
    </source>
</evidence>
<dbReference type="GO" id="GO:0003677">
    <property type="term" value="F:DNA binding"/>
    <property type="evidence" value="ECO:0007669"/>
    <property type="project" value="InterPro"/>
</dbReference>
<evidence type="ECO:0000256" key="1">
    <source>
        <dbReference type="ARBA" id="ARBA00010641"/>
    </source>
</evidence>
<feature type="region of interest" description="Disordered" evidence="5">
    <location>
        <begin position="1"/>
        <end position="28"/>
    </location>
</feature>
<dbReference type="PANTHER" id="PTHR43133">
    <property type="entry name" value="RNA POLYMERASE ECF-TYPE SIGMA FACTO"/>
    <property type="match status" value="1"/>
</dbReference>
<dbReference type="Gene3D" id="1.10.1740.10">
    <property type="match status" value="1"/>
</dbReference>
<reference evidence="8 9" key="1">
    <citation type="submission" date="2018-09" db="EMBL/GenBank/DDBJ databases">
        <title>Novel species of Arthrobacter.</title>
        <authorList>
            <person name="Liu Q."/>
            <person name="Xin Y.-H."/>
        </authorList>
    </citation>
    <scope>NUCLEOTIDE SEQUENCE [LARGE SCALE GENOMIC DNA]</scope>
    <source>
        <strain evidence="8 9">Hz2</strain>
    </source>
</reference>
<name>A0A3A5M993_9MICC</name>
<dbReference type="NCBIfam" id="NF007228">
    <property type="entry name" value="PRK09646.1"/>
    <property type="match status" value="1"/>
</dbReference>
<accession>A0A3A5M993</accession>
<gene>
    <name evidence="8" type="ORF">D6T63_18460</name>
</gene>
<dbReference type="InterPro" id="IPR013325">
    <property type="entry name" value="RNA_pol_sigma_r2"/>
</dbReference>
<dbReference type="CDD" id="cd06171">
    <property type="entry name" value="Sigma70_r4"/>
    <property type="match status" value="1"/>
</dbReference>
<dbReference type="InterPro" id="IPR014284">
    <property type="entry name" value="RNA_pol_sigma-70_dom"/>
</dbReference>
<dbReference type="RefSeq" id="WP_120150789.1">
    <property type="nucleotide sequence ID" value="NZ_QZVT01000018.1"/>
</dbReference>
<dbReference type="Pfam" id="PF04542">
    <property type="entry name" value="Sigma70_r2"/>
    <property type="match status" value="1"/>
</dbReference>
<dbReference type="EMBL" id="QZVT01000018">
    <property type="protein sequence ID" value="RJT74895.1"/>
    <property type="molecule type" value="Genomic_DNA"/>
</dbReference>
<keyword evidence="9" id="KW-1185">Reference proteome</keyword>
<sequence>MSSKSHFIPASTTPDPATPAPATPDPVTERANKVRFTSLEGPERTAALSEMCALLIAVGGRDERAFEELYRHTRCRVYGLVRRVLIDAEISAEVTQEVFLALWQTNAASYDPAKGSPMAWLMTLTHRKAVDRVRSEQSRRVRDLNWGIGHQDTDYDQVFETVIDHEEAASVRTCLGILTPIQREAIDLAYYTGFTYVDVANRLGIPVPTAKTRIRDGITKLGACLRG</sequence>
<evidence type="ECO:0000256" key="5">
    <source>
        <dbReference type="SAM" id="MobiDB-lite"/>
    </source>
</evidence>
<keyword evidence="2" id="KW-0805">Transcription regulation</keyword>
<dbReference type="InterPro" id="IPR013324">
    <property type="entry name" value="RNA_pol_sigma_r3/r4-like"/>
</dbReference>
<evidence type="ECO:0000313" key="9">
    <source>
        <dbReference type="Proteomes" id="UP000272560"/>
    </source>
</evidence>
<comment type="caution">
    <text evidence="8">The sequence shown here is derived from an EMBL/GenBank/DDBJ whole genome shotgun (WGS) entry which is preliminary data.</text>
</comment>
<dbReference type="Proteomes" id="UP000272560">
    <property type="component" value="Unassembled WGS sequence"/>
</dbReference>
<feature type="domain" description="RNA polymerase sigma factor 70 region 4 type 2" evidence="7">
    <location>
        <begin position="170"/>
        <end position="221"/>
    </location>
</feature>
<evidence type="ECO:0000256" key="2">
    <source>
        <dbReference type="ARBA" id="ARBA00023015"/>
    </source>
</evidence>
<evidence type="ECO:0000313" key="8">
    <source>
        <dbReference type="EMBL" id="RJT74895.1"/>
    </source>
</evidence>
<keyword evidence="4" id="KW-0804">Transcription</keyword>
<comment type="similarity">
    <text evidence="1">Belongs to the sigma-70 factor family. ECF subfamily.</text>
</comment>
<evidence type="ECO:0000259" key="7">
    <source>
        <dbReference type="Pfam" id="PF08281"/>
    </source>
</evidence>
<dbReference type="InterPro" id="IPR039425">
    <property type="entry name" value="RNA_pol_sigma-70-like"/>
</dbReference>
<feature type="domain" description="RNA polymerase sigma-70 region 2" evidence="6">
    <location>
        <begin position="69"/>
        <end position="138"/>
    </location>
</feature>
<dbReference type="AlphaFoldDB" id="A0A3A5M993"/>
<dbReference type="NCBIfam" id="TIGR02937">
    <property type="entry name" value="sigma70-ECF"/>
    <property type="match status" value="1"/>
</dbReference>
<dbReference type="Gene3D" id="1.10.10.10">
    <property type="entry name" value="Winged helix-like DNA-binding domain superfamily/Winged helix DNA-binding domain"/>
    <property type="match status" value="1"/>
</dbReference>
<dbReference type="OrthoDB" id="9784272at2"/>
<dbReference type="SUPFAM" id="SSF88946">
    <property type="entry name" value="Sigma2 domain of RNA polymerase sigma factors"/>
    <property type="match status" value="1"/>
</dbReference>
<dbReference type="InterPro" id="IPR013249">
    <property type="entry name" value="RNA_pol_sigma70_r4_t2"/>
</dbReference>
<dbReference type="InterPro" id="IPR007627">
    <property type="entry name" value="RNA_pol_sigma70_r2"/>
</dbReference>
<protein>
    <submittedName>
        <fullName evidence="8">Sigma-70 family RNA polymerase sigma factor</fullName>
    </submittedName>
</protein>
<organism evidence="8 9">
    <name type="scientific">Arthrobacter cheniae</name>
    <dbReference type="NCBI Taxonomy" id="1258888"/>
    <lineage>
        <taxon>Bacteria</taxon>
        <taxon>Bacillati</taxon>
        <taxon>Actinomycetota</taxon>
        <taxon>Actinomycetes</taxon>
        <taxon>Micrococcales</taxon>
        <taxon>Micrococcaceae</taxon>
        <taxon>Arthrobacter</taxon>
    </lineage>
</organism>
<keyword evidence="3" id="KW-0731">Sigma factor</keyword>
<dbReference type="Pfam" id="PF08281">
    <property type="entry name" value="Sigma70_r4_2"/>
    <property type="match status" value="1"/>
</dbReference>
<dbReference type="GO" id="GO:0006352">
    <property type="term" value="P:DNA-templated transcription initiation"/>
    <property type="evidence" value="ECO:0007669"/>
    <property type="project" value="InterPro"/>
</dbReference>
<dbReference type="PANTHER" id="PTHR43133:SF66">
    <property type="entry name" value="ECF RNA POLYMERASE SIGMA FACTOR SIGK"/>
    <property type="match status" value="1"/>
</dbReference>
<evidence type="ECO:0000259" key="6">
    <source>
        <dbReference type="Pfam" id="PF04542"/>
    </source>
</evidence>
<evidence type="ECO:0000256" key="3">
    <source>
        <dbReference type="ARBA" id="ARBA00023082"/>
    </source>
</evidence>